<comment type="subcellular location">
    <subcellularLocation>
        <location evidence="1">Nucleus inner membrane</location>
        <topology evidence="1">Multi-pass membrane protein</topology>
    </subcellularLocation>
</comment>
<evidence type="ECO:0000256" key="3">
    <source>
        <dbReference type="ARBA" id="ARBA00022692"/>
    </source>
</evidence>
<feature type="transmembrane region" description="Helical" evidence="8">
    <location>
        <begin position="336"/>
        <end position="357"/>
    </location>
</feature>
<name>A0A0B2VDL4_TOXCA</name>
<evidence type="ECO:0000256" key="2">
    <source>
        <dbReference type="ARBA" id="ARBA00007600"/>
    </source>
</evidence>
<evidence type="ECO:0000256" key="6">
    <source>
        <dbReference type="ARBA" id="ARBA00023242"/>
    </source>
</evidence>
<dbReference type="Proteomes" id="UP000031036">
    <property type="component" value="Unassembled WGS sequence"/>
</dbReference>
<feature type="transmembrane region" description="Helical" evidence="8">
    <location>
        <begin position="523"/>
        <end position="546"/>
    </location>
</feature>
<evidence type="ECO:0000256" key="5">
    <source>
        <dbReference type="ARBA" id="ARBA00023136"/>
    </source>
</evidence>
<dbReference type="InterPro" id="IPR018617">
    <property type="entry name" value="Ima1_N"/>
</dbReference>
<feature type="compositionally biased region" description="Low complexity" evidence="7">
    <location>
        <begin position="435"/>
        <end position="444"/>
    </location>
</feature>
<organism evidence="10 11">
    <name type="scientific">Toxocara canis</name>
    <name type="common">Canine roundworm</name>
    <dbReference type="NCBI Taxonomy" id="6265"/>
    <lineage>
        <taxon>Eukaryota</taxon>
        <taxon>Metazoa</taxon>
        <taxon>Ecdysozoa</taxon>
        <taxon>Nematoda</taxon>
        <taxon>Chromadorea</taxon>
        <taxon>Rhabditida</taxon>
        <taxon>Spirurina</taxon>
        <taxon>Ascaridomorpha</taxon>
        <taxon>Ascaridoidea</taxon>
        <taxon>Toxocaridae</taxon>
        <taxon>Toxocara</taxon>
    </lineage>
</organism>
<dbReference type="PANTHER" id="PTHR28646">
    <property type="entry name" value="TRANSMEMBRANE PROTEIN 201"/>
    <property type="match status" value="1"/>
</dbReference>
<comment type="caution">
    <text evidence="10">The sequence shown here is derived from an EMBL/GenBank/DDBJ whole genome shotgun (WGS) entry which is preliminary data.</text>
</comment>
<evidence type="ECO:0000256" key="4">
    <source>
        <dbReference type="ARBA" id="ARBA00022989"/>
    </source>
</evidence>
<dbReference type="GO" id="GO:0051015">
    <property type="term" value="F:actin filament binding"/>
    <property type="evidence" value="ECO:0007669"/>
    <property type="project" value="TreeGrafter"/>
</dbReference>
<evidence type="ECO:0000313" key="10">
    <source>
        <dbReference type="EMBL" id="KHN79507.1"/>
    </source>
</evidence>
<feature type="domain" description="Ima1 N-terminal" evidence="9">
    <location>
        <begin position="31"/>
        <end position="157"/>
    </location>
</feature>
<dbReference type="PANTHER" id="PTHR28646:SF1">
    <property type="entry name" value="TRANSMEMBRANE PROTEIN 201"/>
    <property type="match status" value="1"/>
</dbReference>
<keyword evidence="5 8" id="KW-0472">Membrane</keyword>
<evidence type="ECO:0000259" key="9">
    <source>
        <dbReference type="Pfam" id="PF09779"/>
    </source>
</evidence>
<dbReference type="OrthoDB" id="10020193at2759"/>
<protein>
    <submittedName>
        <fullName evidence="10">Transmembrane protein</fullName>
    </submittedName>
</protein>
<accession>A0A0B2VDL4</accession>
<dbReference type="GO" id="GO:0005637">
    <property type="term" value="C:nuclear inner membrane"/>
    <property type="evidence" value="ECO:0007669"/>
    <property type="project" value="UniProtKB-SubCell"/>
</dbReference>
<evidence type="ECO:0000256" key="7">
    <source>
        <dbReference type="SAM" id="MobiDB-lite"/>
    </source>
</evidence>
<feature type="region of interest" description="Disordered" evidence="7">
    <location>
        <begin position="410"/>
        <end position="485"/>
    </location>
</feature>
<proteinExistence type="inferred from homology"/>
<feature type="transmembrane region" description="Helical" evidence="8">
    <location>
        <begin position="275"/>
        <end position="300"/>
    </location>
</feature>
<keyword evidence="6" id="KW-0539">Nucleus</keyword>
<keyword evidence="3 8" id="KW-0812">Transmembrane</keyword>
<keyword evidence="4 8" id="KW-1133">Transmembrane helix</keyword>
<dbReference type="AlphaFoldDB" id="A0A0B2VDL4"/>
<feature type="transmembrane region" description="Helical" evidence="8">
    <location>
        <begin position="227"/>
        <end position="255"/>
    </location>
</feature>
<feature type="transmembrane region" description="Helical" evidence="8">
    <location>
        <begin position="6"/>
        <end position="23"/>
    </location>
</feature>
<comment type="similarity">
    <text evidence="2">Belongs to the TMEM201 family.</text>
</comment>
<dbReference type="GO" id="GO:0005521">
    <property type="term" value="F:lamin binding"/>
    <property type="evidence" value="ECO:0007669"/>
    <property type="project" value="TreeGrafter"/>
</dbReference>
<dbReference type="GO" id="GO:0030473">
    <property type="term" value="P:nuclear migration along microtubule"/>
    <property type="evidence" value="ECO:0007669"/>
    <property type="project" value="TreeGrafter"/>
</dbReference>
<evidence type="ECO:0000256" key="1">
    <source>
        <dbReference type="ARBA" id="ARBA00004473"/>
    </source>
</evidence>
<dbReference type="OMA" id="FNIICVL"/>
<evidence type="ECO:0000313" key="11">
    <source>
        <dbReference type="Proteomes" id="UP000031036"/>
    </source>
</evidence>
<dbReference type="Pfam" id="PF09779">
    <property type="entry name" value="Ima1_N"/>
    <property type="match status" value="1"/>
</dbReference>
<keyword evidence="11" id="KW-1185">Reference proteome</keyword>
<gene>
    <name evidence="10" type="primary">tmem201</name>
    <name evidence="10" type="ORF">Tcan_08004</name>
</gene>
<sequence>MMQWVVYVLISAVAFLYFVYRILRPFMKVTVNCWFCNENSWVAFKEQNAFVCPRCGQYNGFTADGGYNRDIPEQRNECLNPAPPKKKSLNNRIGSQLRLPSILAHNGLCHQCNAQQNLIQTQINKFEPRNEKNFFSELNQYKDRLYKAYPLCGACEKYTQMKIQLDKEKLGLSDVMGPSRRTISVCSALSTFTPSVSQFSYTTARSHIQKNGLLKSSSKKHRHYRYAYLNSGPIANILNVLTFAVSALLFLAYFVQLQNDADSELFNVSAYLPDFVLSSVIPQTLLHSAYLSLAAFVAHLCALNFSRTRRSLPDLVAVILWLALVCLKWRERTKDVVFCQLGFASVLTVVAFAVAFLPRKLLHRKRPNYVIQSAFSLASTPLSQCSTTSTRSSPSNLSTLDRSVGRASASFRSAGKELSLQNGKRSTSRERTPSRELGNLLSGLSLGGKEGQNNRSPSSLHRRGPFDSMTRPVLTPPRLRLGSQAQYPHYPPNLFSSRYVPSDSPSIMTSVSQSPPCTQSFTLINCLCALVALLSIFVNLFMFYHISYMKRD</sequence>
<dbReference type="EMBL" id="JPKZ01001901">
    <property type="protein sequence ID" value="KHN79507.1"/>
    <property type="molecule type" value="Genomic_DNA"/>
</dbReference>
<reference evidence="10 11" key="1">
    <citation type="submission" date="2014-11" db="EMBL/GenBank/DDBJ databases">
        <title>Genetic blueprint of the zoonotic pathogen Toxocara canis.</title>
        <authorList>
            <person name="Zhu X.-Q."/>
            <person name="Korhonen P.K."/>
            <person name="Cai H."/>
            <person name="Young N.D."/>
            <person name="Nejsum P."/>
            <person name="von Samson-Himmelstjerna G."/>
            <person name="Boag P.R."/>
            <person name="Tan P."/>
            <person name="Li Q."/>
            <person name="Min J."/>
            <person name="Yang Y."/>
            <person name="Wang X."/>
            <person name="Fang X."/>
            <person name="Hall R.S."/>
            <person name="Hofmann A."/>
            <person name="Sternberg P.W."/>
            <person name="Jex A.R."/>
            <person name="Gasser R.B."/>
        </authorList>
    </citation>
    <scope>NUCLEOTIDE SEQUENCE [LARGE SCALE GENOMIC DNA]</scope>
    <source>
        <strain evidence="10">PN_DK_2014</strain>
    </source>
</reference>
<evidence type="ECO:0000256" key="8">
    <source>
        <dbReference type="SAM" id="Phobius"/>
    </source>
</evidence>
<dbReference type="InterPro" id="IPR040041">
    <property type="entry name" value="TMEM201"/>
</dbReference>
<dbReference type="STRING" id="6265.A0A0B2VDL4"/>